<evidence type="ECO:0000313" key="3">
    <source>
        <dbReference type="Proteomes" id="UP000254633"/>
    </source>
</evidence>
<dbReference type="Proteomes" id="UP000254633">
    <property type="component" value="Unassembled WGS sequence"/>
</dbReference>
<dbReference type="InterPro" id="IPR009989">
    <property type="entry name" value="TrbM"/>
</dbReference>
<sequence length="103" mass="11888">MKFYFVAVVMFFFVVNSAYAEKNKVDPNDPCDVYFCMAGMVYGNKSECQPAIKKFFSIQSFKKHHRFNPSKTFRERSKFLGQCSTADPAHVSKIMSKFGRMKG</sequence>
<name>A0A379TRG5_SALDZ</name>
<proteinExistence type="predicted"/>
<evidence type="ECO:0000256" key="1">
    <source>
        <dbReference type="SAM" id="SignalP"/>
    </source>
</evidence>
<dbReference type="EMBL" id="UGXH01000001">
    <property type="protein sequence ID" value="SUG53034.1"/>
    <property type="molecule type" value="Genomic_DNA"/>
</dbReference>
<evidence type="ECO:0000313" key="2">
    <source>
        <dbReference type="EMBL" id="SUG53034.1"/>
    </source>
</evidence>
<feature type="signal peptide" evidence="1">
    <location>
        <begin position="1"/>
        <end position="20"/>
    </location>
</feature>
<dbReference type="AlphaFoldDB" id="A0A379TRG5"/>
<organism evidence="2 3">
    <name type="scientific">Salmonella diarizonae</name>
    <dbReference type="NCBI Taxonomy" id="59204"/>
    <lineage>
        <taxon>Bacteria</taxon>
        <taxon>Pseudomonadati</taxon>
        <taxon>Pseudomonadota</taxon>
        <taxon>Gammaproteobacteria</taxon>
        <taxon>Enterobacterales</taxon>
        <taxon>Enterobacteriaceae</taxon>
        <taxon>Salmonella</taxon>
    </lineage>
</organism>
<dbReference type="Pfam" id="PF07424">
    <property type="entry name" value="TrbM"/>
    <property type="match status" value="1"/>
</dbReference>
<accession>A0A379TRG5</accession>
<keyword evidence="1" id="KW-0732">Signal</keyword>
<feature type="chain" id="PRO_5030069256" evidence="1">
    <location>
        <begin position="21"/>
        <end position="103"/>
    </location>
</feature>
<gene>
    <name evidence="2" type="ORF">NCTC10060_00062</name>
</gene>
<reference evidence="2 3" key="1">
    <citation type="submission" date="2018-06" db="EMBL/GenBank/DDBJ databases">
        <authorList>
            <consortium name="Pathogen Informatics"/>
            <person name="Doyle S."/>
        </authorList>
    </citation>
    <scope>NUCLEOTIDE SEQUENCE [LARGE SCALE GENOMIC DNA]</scope>
    <source>
        <strain evidence="2 3">NCTC10060</strain>
    </source>
</reference>
<protein>
    <submittedName>
        <fullName evidence="2">YggA protein</fullName>
    </submittedName>
</protein>